<dbReference type="eggNOG" id="KOG2030">
    <property type="taxonomic scope" value="Eukaryota"/>
</dbReference>
<dbReference type="AlphaFoldDB" id="Q22TC3"/>
<feature type="compositionally biased region" description="Basic and acidic residues" evidence="8">
    <location>
        <begin position="1070"/>
        <end position="1086"/>
    </location>
</feature>
<dbReference type="InterPro" id="IPR021846">
    <property type="entry name" value="NFACT-C"/>
</dbReference>
<dbReference type="OrthoDB" id="207084at2759"/>
<feature type="region of interest" description="Disordered" evidence="8">
    <location>
        <begin position="1194"/>
        <end position="1213"/>
    </location>
</feature>
<keyword evidence="5 7" id="KW-0175">Coiled coil</keyword>
<protein>
    <submittedName>
        <fullName evidence="11">Fibronectin-binding protein A, amine-terminal protein</fullName>
    </submittedName>
</protein>
<dbReference type="GO" id="GO:1990116">
    <property type="term" value="P:ribosome-associated ubiquitin-dependent protein catabolic process"/>
    <property type="evidence" value="ECO:0007669"/>
    <property type="project" value="TreeGrafter"/>
</dbReference>
<dbReference type="Proteomes" id="UP000009168">
    <property type="component" value="Unassembled WGS sequence"/>
</dbReference>
<evidence type="ECO:0000313" key="11">
    <source>
        <dbReference type="EMBL" id="EAR88515.1"/>
    </source>
</evidence>
<feature type="compositionally biased region" description="Low complexity" evidence="8">
    <location>
        <begin position="826"/>
        <end position="839"/>
    </location>
</feature>
<dbReference type="EMBL" id="GG662840">
    <property type="protein sequence ID" value="EAR88515.1"/>
    <property type="molecule type" value="Genomic_DNA"/>
</dbReference>
<dbReference type="PANTHER" id="PTHR15239">
    <property type="entry name" value="NUCLEAR EXPORT MEDIATOR FACTOR NEMF"/>
    <property type="match status" value="1"/>
</dbReference>
<dbReference type="Pfam" id="PF05670">
    <property type="entry name" value="NFACT-R_1"/>
    <property type="match status" value="1"/>
</dbReference>
<dbReference type="GO" id="GO:1990112">
    <property type="term" value="C:RQC complex"/>
    <property type="evidence" value="ECO:0007669"/>
    <property type="project" value="TreeGrafter"/>
</dbReference>
<keyword evidence="4" id="KW-0963">Cytoplasm</keyword>
<keyword evidence="6" id="KW-0539">Nucleus</keyword>
<feature type="region of interest" description="Disordered" evidence="8">
    <location>
        <begin position="183"/>
        <end position="254"/>
    </location>
</feature>
<dbReference type="GeneID" id="7827297"/>
<dbReference type="InterPro" id="IPR008532">
    <property type="entry name" value="NFACT_RNA-bd"/>
</dbReference>
<feature type="compositionally biased region" description="Basic and acidic residues" evidence="8">
    <location>
        <begin position="845"/>
        <end position="890"/>
    </location>
</feature>
<reference evidence="12" key="1">
    <citation type="journal article" date="2006" name="PLoS Biol.">
        <title>Macronuclear genome sequence of the ciliate Tetrahymena thermophila, a model eukaryote.</title>
        <authorList>
            <person name="Eisen J.A."/>
            <person name="Coyne R.S."/>
            <person name="Wu M."/>
            <person name="Wu D."/>
            <person name="Thiagarajan M."/>
            <person name="Wortman J.R."/>
            <person name="Badger J.H."/>
            <person name="Ren Q."/>
            <person name="Amedeo P."/>
            <person name="Jones K.M."/>
            <person name="Tallon L.J."/>
            <person name="Delcher A.L."/>
            <person name="Salzberg S.L."/>
            <person name="Silva J.C."/>
            <person name="Haas B.J."/>
            <person name="Majoros W.H."/>
            <person name="Farzad M."/>
            <person name="Carlton J.M."/>
            <person name="Smith R.K. Jr."/>
            <person name="Garg J."/>
            <person name="Pearlman R.E."/>
            <person name="Karrer K.M."/>
            <person name="Sun L."/>
            <person name="Manning G."/>
            <person name="Elde N.C."/>
            <person name="Turkewitz A.P."/>
            <person name="Asai D.J."/>
            <person name="Wilkes D.E."/>
            <person name="Wang Y."/>
            <person name="Cai H."/>
            <person name="Collins K."/>
            <person name="Stewart B.A."/>
            <person name="Lee S.R."/>
            <person name="Wilamowska K."/>
            <person name="Weinberg Z."/>
            <person name="Ruzzo W.L."/>
            <person name="Wloga D."/>
            <person name="Gaertig J."/>
            <person name="Frankel J."/>
            <person name="Tsao C.-C."/>
            <person name="Gorovsky M.A."/>
            <person name="Keeling P.J."/>
            <person name="Waller R.F."/>
            <person name="Patron N.J."/>
            <person name="Cherry J.M."/>
            <person name="Stover N.A."/>
            <person name="Krieger C.J."/>
            <person name="del Toro C."/>
            <person name="Ryder H.F."/>
            <person name="Williamson S.C."/>
            <person name="Barbeau R.A."/>
            <person name="Hamilton E.P."/>
            <person name="Orias E."/>
        </authorList>
    </citation>
    <scope>NUCLEOTIDE SEQUENCE [LARGE SCALE GENOMIC DNA]</scope>
    <source>
        <strain evidence="12">SB210</strain>
    </source>
</reference>
<dbReference type="Gene3D" id="2.30.310.10">
    <property type="entry name" value="ibrinogen binding protein from staphylococcus aureus domain"/>
    <property type="match status" value="1"/>
</dbReference>
<dbReference type="OMA" id="MFLEFFA"/>
<comment type="similarity">
    <text evidence="3">Belongs to the NEMF family.</text>
</comment>
<feature type="region of interest" description="Disordered" evidence="8">
    <location>
        <begin position="818"/>
        <end position="993"/>
    </location>
</feature>
<feature type="region of interest" description="Disordered" evidence="8">
    <location>
        <begin position="328"/>
        <end position="364"/>
    </location>
</feature>
<sequence length="1213" mass="140129">MSGEKTKVRLTSLDITALVTELKQKLIGLRVSNIYDINQKTYLFKLARGETKEFLLIENGIRFHTTDIQQEKSKMPSGFTMKFRKYLRSKRLEDIKQIGVERVIILTFGSGESTNHIILEMYSSGNIILTDKDFNIILLMRQHQFTETIKTAIGERYPFEQAANLYLEKFDTSESIIEELIKQKENQEENNEQEEKNEDKKQKNNDKEEEEKDEDEADKKKKNKQKKETKDGKNNQKDQDKQKKDGKKNNAAKATKGYKLREIVFKIVPSLHNPVIDHIISSNGLNPNQKVTVADVAIIKQMADKCKDLILDFQKTVHQGYLIVSDKKEVKHRPNKQEQQQIEGAQNNDEIPTEKAKEEKKEEEKEKYFDFSPLYLTCHEGKKFIENNSFNASVDKYFQVMAQKIQEEQNDVESIAWKKYENIKNDQLNRIQKLKNEQEEYVVKAQLIEMNIDYVDAIINIIKTLKSSGESWDKITKMINEGKKNGDPMAYLIHSLDFENNEISVLLGDPCDDMEEYTVVAIDIAYSAHQNARNYYENKKKNIVKEKKTLDASKLALKQAEKTALKEIENLKLKNNVVNTRKQYWFEKFYWFISSENYLVISGRDMQQNEIIVKKYMRKGDIYMHADFHGAASTIIKNPFKDIPVSQQTIEEAAIATICRSKAWEAKIIASAWWVYDHQVSKRAETGEYLPSGSFMIRGKKNFIYPARMEMGCTLLYKLDDQFVEKHLNDRRRKDKDDNTTTVSGVQIDNQNDFDETNFEIRPNMQLESQQSDQGVSIVNEDPFAQQQQQNKIEQVPILLQKASTSVIDEEVTMIRLNVPPQPKPKNAQQIQKEIQQAKQKNKQQQKDDKSQSKNGNDGKKSKDQKDAKKKDNKKNDSSSESDKEDEKQNNNKPVPRGKKNKIKKMQEKYADQDEEERQLRMHLIGAKQMKDVKIKEDQAFSKKNNTKDKDNKGKNNKDKDSKNQKQQQIEDEEELEIPCGVPKKADDQISKGSIEVEACEDLSLNQIPSKITEQLSAVDLNKDQAEEPSQEKPAEEESVKDAKPSQEKENEDELSNPEDGDNEEDDELAEQKANEQNKIDEDVKDEIIDSELQELSRLATFTYPEETYSSTLLMCAPYNTISILNSKYKIKLVPGTLKKGKAAKSIVHFFQSSKDTNQQEKKCLKNMTEQEIINCIIGNVKLAGAGLQKIKDKEKQAKKQARKTKDAAQEKK</sequence>
<dbReference type="Pfam" id="PF11923">
    <property type="entry name" value="NFACT-C"/>
    <property type="match status" value="1"/>
</dbReference>
<feature type="compositionally biased region" description="Acidic residues" evidence="8">
    <location>
        <begin position="1050"/>
        <end position="1069"/>
    </location>
</feature>
<proteinExistence type="inferred from homology"/>
<feature type="region of interest" description="Disordered" evidence="8">
    <location>
        <begin position="731"/>
        <end position="754"/>
    </location>
</feature>
<evidence type="ECO:0000256" key="6">
    <source>
        <dbReference type="ARBA" id="ARBA00023242"/>
    </source>
</evidence>
<evidence type="ECO:0000259" key="9">
    <source>
        <dbReference type="Pfam" id="PF05670"/>
    </source>
</evidence>
<feature type="compositionally biased region" description="Basic and acidic residues" evidence="8">
    <location>
        <begin position="352"/>
        <end position="364"/>
    </location>
</feature>
<feature type="domain" description="NFACT RNA-binding" evidence="9">
    <location>
        <begin position="588"/>
        <end position="699"/>
    </location>
</feature>
<dbReference type="KEGG" id="tet:TTHERM_00180930"/>
<evidence type="ECO:0000256" key="2">
    <source>
        <dbReference type="ARBA" id="ARBA00004496"/>
    </source>
</evidence>
<feature type="region of interest" description="Disordered" evidence="8">
    <location>
        <begin position="1016"/>
        <end position="1086"/>
    </location>
</feature>
<dbReference type="GO" id="GO:0005634">
    <property type="term" value="C:nucleus"/>
    <property type="evidence" value="ECO:0007669"/>
    <property type="project" value="UniProtKB-SubCell"/>
</dbReference>
<dbReference type="FunFam" id="2.30.310.10:FF:000001">
    <property type="entry name" value="Nuclear export mediator factor Nemf"/>
    <property type="match status" value="1"/>
</dbReference>
<dbReference type="GO" id="GO:0043023">
    <property type="term" value="F:ribosomal large subunit binding"/>
    <property type="evidence" value="ECO:0007669"/>
    <property type="project" value="TreeGrafter"/>
</dbReference>
<dbReference type="Pfam" id="PF05833">
    <property type="entry name" value="NFACT_N"/>
    <property type="match status" value="1"/>
</dbReference>
<dbReference type="STRING" id="312017.Q22TC3"/>
<evidence type="ECO:0000256" key="5">
    <source>
        <dbReference type="ARBA" id="ARBA00023054"/>
    </source>
</evidence>
<evidence type="ECO:0000256" key="4">
    <source>
        <dbReference type="ARBA" id="ARBA00022490"/>
    </source>
</evidence>
<dbReference type="FunCoup" id="Q22TC3">
    <property type="interactions" value="496"/>
</dbReference>
<name>Q22TC3_TETTS</name>
<dbReference type="PANTHER" id="PTHR15239:SF6">
    <property type="entry name" value="RIBOSOME QUALITY CONTROL COMPLEX SUBUNIT NEMF"/>
    <property type="match status" value="1"/>
</dbReference>
<organism evidence="11 12">
    <name type="scientific">Tetrahymena thermophila (strain SB210)</name>
    <dbReference type="NCBI Taxonomy" id="312017"/>
    <lineage>
        <taxon>Eukaryota</taxon>
        <taxon>Sar</taxon>
        <taxon>Alveolata</taxon>
        <taxon>Ciliophora</taxon>
        <taxon>Intramacronucleata</taxon>
        <taxon>Oligohymenophorea</taxon>
        <taxon>Hymenostomatida</taxon>
        <taxon>Tetrahymenina</taxon>
        <taxon>Tetrahymenidae</taxon>
        <taxon>Tetrahymena</taxon>
    </lineage>
</organism>
<feature type="compositionally biased region" description="Basic and acidic residues" evidence="8">
    <location>
        <begin position="226"/>
        <end position="243"/>
    </location>
</feature>
<feature type="compositionally biased region" description="Basic and acidic residues" evidence="8">
    <location>
        <begin position="1021"/>
        <end position="1049"/>
    </location>
</feature>
<gene>
    <name evidence="11" type="ORF">TTHERM_00180930</name>
</gene>
<dbReference type="HOGENOM" id="CLU_003612_1_0_1"/>
<feature type="coiled-coil region" evidence="7">
    <location>
        <begin position="417"/>
        <end position="451"/>
    </location>
</feature>
<feature type="compositionally biased region" description="Basic and acidic residues" evidence="8">
    <location>
        <begin position="929"/>
        <end position="964"/>
    </location>
</feature>
<dbReference type="GO" id="GO:0072344">
    <property type="term" value="P:rescue of stalled ribosome"/>
    <property type="evidence" value="ECO:0007669"/>
    <property type="project" value="TreeGrafter"/>
</dbReference>
<dbReference type="InterPro" id="IPR051608">
    <property type="entry name" value="RQC_Subunit_NEMF"/>
</dbReference>
<dbReference type="GO" id="GO:0005737">
    <property type="term" value="C:cytoplasm"/>
    <property type="evidence" value="ECO:0007669"/>
    <property type="project" value="UniProtKB-SubCell"/>
</dbReference>
<evidence type="ECO:0000256" key="8">
    <source>
        <dbReference type="SAM" id="MobiDB-lite"/>
    </source>
</evidence>
<feature type="domain" description="NFACT protein C-terminal" evidence="10">
    <location>
        <begin position="1092"/>
        <end position="1183"/>
    </location>
</feature>
<feature type="compositionally biased region" description="Acidic residues" evidence="8">
    <location>
        <begin position="207"/>
        <end position="216"/>
    </location>
</feature>
<feature type="compositionally biased region" description="Basic and acidic residues" evidence="8">
    <location>
        <begin position="183"/>
        <end position="206"/>
    </location>
</feature>
<evidence type="ECO:0000259" key="10">
    <source>
        <dbReference type="Pfam" id="PF11923"/>
    </source>
</evidence>
<dbReference type="RefSeq" id="XP_001008760.1">
    <property type="nucleotide sequence ID" value="XM_001008760.3"/>
</dbReference>
<evidence type="ECO:0000256" key="3">
    <source>
        <dbReference type="ARBA" id="ARBA00008318"/>
    </source>
</evidence>
<dbReference type="InParanoid" id="Q22TC3"/>
<feature type="compositionally biased region" description="Polar residues" evidence="8">
    <location>
        <begin position="337"/>
        <end position="350"/>
    </location>
</feature>
<comment type="subcellular location">
    <subcellularLocation>
        <location evidence="2">Cytoplasm</location>
    </subcellularLocation>
    <subcellularLocation>
        <location evidence="1">Nucleus</location>
    </subcellularLocation>
</comment>
<evidence type="ECO:0000256" key="1">
    <source>
        <dbReference type="ARBA" id="ARBA00004123"/>
    </source>
</evidence>
<evidence type="ECO:0000256" key="7">
    <source>
        <dbReference type="SAM" id="Coils"/>
    </source>
</evidence>
<dbReference type="GO" id="GO:0000049">
    <property type="term" value="F:tRNA binding"/>
    <property type="evidence" value="ECO:0007669"/>
    <property type="project" value="TreeGrafter"/>
</dbReference>
<accession>Q22TC3</accession>
<keyword evidence="12" id="KW-1185">Reference proteome</keyword>
<evidence type="ECO:0000313" key="12">
    <source>
        <dbReference type="Proteomes" id="UP000009168"/>
    </source>
</evidence>